<dbReference type="InterPro" id="IPR002065">
    <property type="entry name" value="TPX"/>
</dbReference>
<sequence>MQERVGAVTLKGTPLTVLGTPVQVGEQAPEVTLATGMTTSARLLADSAGKIRLVSVVPSIDTGICDAQTRRMNEEAARLGEQVVVLTVSADLPMAQSRWCGAAGVERVRMLSDHKEMAFGQAYGTWVKELRLNQRAIFIIDAQDTVRYAEYVPEIAQHPDYDGALQALQALL</sequence>
<dbReference type="OrthoDB" id="9781543at2"/>
<dbReference type="Pfam" id="PF08534">
    <property type="entry name" value="Redoxin"/>
    <property type="match status" value="1"/>
</dbReference>
<keyword evidence="7" id="KW-1185">Reference proteome</keyword>
<dbReference type="AlphaFoldDB" id="A0A540V9V8"/>
<dbReference type="CDD" id="cd03014">
    <property type="entry name" value="PRX_Atyp2cys"/>
    <property type="match status" value="1"/>
</dbReference>
<feature type="domain" description="Thioredoxin" evidence="5">
    <location>
        <begin position="22"/>
        <end position="172"/>
    </location>
</feature>
<keyword evidence="2" id="KW-0049">Antioxidant</keyword>
<dbReference type="NCBIfam" id="NF001808">
    <property type="entry name" value="PRK00522.1"/>
    <property type="match status" value="1"/>
</dbReference>
<dbReference type="PANTHER" id="PTHR43110">
    <property type="entry name" value="THIOL PEROXIDASE"/>
    <property type="match status" value="1"/>
</dbReference>
<dbReference type="EC" id="1.11.1.-" evidence="6"/>
<dbReference type="InterPro" id="IPR013766">
    <property type="entry name" value="Thioredoxin_domain"/>
</dbReference>
<dbReference type="PROSITE" id="PS51352">
    <property type="entry name" value="THIOREDOXIN_2"/>
    <property type="match status" value="1"/>
</dbReference>
<name>A0A540V9V8_9CHLR</name>
<dbReference type="SUPFAM" id="SSF52833">
    <property type="entry name" value="Thioredoxin-like"/>
    <property type="match status" value="1"/>
</dbReference>
<reference evidence="6 7" key="1">
    <citation type="submission" date="2019-06" db="EMBL/GenBank/DDBJ databases">
        <title>Genome sequence of Litorilinea aerophila BAA-2444.</title>
        <authorList>
            <person name="Maclea K.S."/>
            <person name="Maurais E.G."/>
            <person name="Iannazzi L.C."/>
        </authorList>
    </citation>
    <scope>NUCLEOTIDE SEQUENCE [LARGE SCALE GENOMIC DNA]</scope>
    <source>
        <strain evidence="6 7">ATCC BAA-2444</strain>
    </source>
</reference>
<dbReference type="PANTHER" id="PTHR43110:SF1">
    <property type="entry name" value="THIOL PEROXIDASE"/>
    <property type="match status" value="1"/>
</dbReference>
<evidence type="ECO:0000256" key="2">
    <source>
        <dbReference type="ARBA" id="ARBA00022862"/>
    </source>
</evidence>
<keyword evidence="1 6" id="KW-0575">Peroxidase</keyword>
<keyword evidence="6" id="KW-0560">Oxidoreductase</keyword>
<evidence type="ECO:0000256" key="3">
    <source>
        <dbReference type="ARBA" id="ARBA00023157"/>
    </source>
</evidence>
<dbReference type="InParanoid" id="A0A540V9V8"/>
<comment type="caution">
    <text evidence="6">The sequence shown here is derived from an EMBL/GenBank/DDBJ whole genome shotgun (WGS) entry which is preliminary data.</text>
</comment>
<dbReference type="InterPro" id="IPR036249">
    <property type="entry name" value="Thioredoxin-like_sf"/>
</dbReference>
<dbReference type="InterPro" id="IPR050455">
    <property type="entry name" value="Tpx_Peroxidase_subfamily"/>
</dbReference>
<organism evidence="6 7">
    <name type="scientific">Litorilinea aerophila</name>
    <dbReference type="NCBI Taxonomy" id="1204385"/>
    <lineage>
        <taxon>Bacteria</taxon>
        <taxon>Bacillati</taxon>
        <taxon>Chloroflexota</taxon>
        <taxon>Caldilineae</taxon>
        <taxon>Caldilineales</taxon>
        <taxon>Caldilineaceae</taxon>
        <taxon>Litorilinea</taxon>
    </lineage>
</organism>
<gene>
    <name evidence="6" type="ORF">FKZ61_20840</name>
</gene>
<protein>
    <submittedName>
        <fullName evidence="6">Thiol peroxidase</fullName>
        <ecNumber evidence="6">1.11.1.-</ecNumber>
    </submittedName>
</protein>
<dbReference type="InterPro" id="IPR013740">
    <property type="entry name" value="Redoxin"/>
</dbReference>
<keyword evidence="4" id="KW-0676">Redox-active center</keyword>
<dbReference type="Proteomes" id="UP000317371">
    <property type="component" value="Unassembled WGS sequence"/>
</dbReference>
<dbReference type="GO" id="GO:0008379">
    <property type="term" value="F:thioredoxin peroxidase activity"/>
    <property type="evidence" value="ECO:0007669"/>
    <property type="project" value="InterPro"/>
</dbReference>
<proteinExistence type="predicted"/>
<evidence type="ECO:0000256" key="1">
    <source>
        <dbReference type="ARBA" id="ARBA00022559"/>
    </source>
</evidence>
<evidence type="ECO:0000259" key="5">
    <source>
        <dbReference type="PROSITE" id="PS51352"/>
    </source>
</evidence>
<dbReference type="Gene3D" id="3.40.30.10">
    <property type="entry name" value="Glutaredoxin"/>
    <property type="match status" value="1"/>
</dbReference>
<evidence type="ECO:0000313" key="7">
    <source>
        <dbReference type="Proteomes" id="UP000317371"/>
    </source>
</evidence>
<dbReference type="FunCoup" id="A0A540V9V8">
    <property type="interactions" value="31"/>
</dbReference>
<dbReference type="EMBL" id="VIGC01000038">
    <property type="protein sequence ID" value="TQE93495.1"/>
    <property type="molecule type" value="Genomic_DNA"/>
</dbReference>
<accession>A0A540V9V8</accession>
<evidence type="ECO:0000313" key="6">
    <source>
        <dbReference type="EMBL" id="TQE93495.1"/>
    </source>
</evidence>
<dbReference type="RefSeq" id="WP_141612103.1">
    <property type="nucleotide sequence ID" value="NZ_VIGC02000038.1"/>
</dbReference>
<keyword evidence="3" id="KW-1015">Disulfide bond</keyword>
<evidence type="ECO:0000256" key="4">
    <source>
        <dbReference type="ARBA" id="ARBA00023284"/>
    </source>
</evidence>